<evidence type="ECO:0000256" key="1">
    <source>
        <dbReference type="SAM" id="MobiDB-lite"/>
    </source>
</evidence>
<protein>
    <submittedName>
        <fullName evidence="2">Tetratricopeptide repeat protein</fullName>
    </submittedName>
</protein>
<reference evidence="2 3" key="1">
    <citation type="submission" date="2023-06" db="EMBL/GenBank/DDBJ databases">
        <title>Roseiconus lacunae JC819 isolated from Gulf of Mannar region, Tamil Nadu.</title>
        <authorList>
            <person name="Pk S."/>
            <person name="Ch S."/>
            <person name="Ch V.R."/>
        </authorList>
    </citation>
    <scope>NUCLEOTIDE SEQUENCE [LARGE SCALE GENOMIC DNA]</scope>
    <source>
        <strain evidence="2 3">JC819</strain>
    </source>
</reference>
<proteinExistence type="predicted"/>
<keyword evidence="3" id="KW-1185">Reference proteome</keyword>
<gene>
    <name evidence="2" type="ORF">QTN89_13750</name>
</gene>
<evidence type="ECO:0000313" key="2">
    <source>
        <dbReference type="EMBL" id="MDM4016503.1"/>
    </source>
</evidence>
<dbReference type="Proteomes" id="UP001239462">
    <property type="component" value="Unassembled WGS sequence"/>
</dbReference>
<dbReference type="EMBL" id="JASZZN010000009">
    <property type="protein sequence ID" value="MDM4016503.1"/>
    <property type="molecule type" value="Genomic_DNA"/>
</dbReference>
<organism evidence="2 3">
    <name type="scientific">Roseiconus lacunae</name>
    <dbReference type="NCBI Taxonomy" id="2605694"/>
    <lineage>
        <taxon>Bacteria</taxon>
        <taxon>Pseudomonadati</taxon>
        <taxon>Planctomycetota</taxon>
        <taxon>Planctomycetia</taxon>
        <taxon>Pirellulales</taxon>
        <taxon>Pirellulaceae</taxon>
        <taxon>Roseiconus</taxon>
    </lineage>
</organism>
<comment type="caution">
    <text evidence="2">The sequence shown here is derived from an EMBL/GenBank/DDBJ whole genome shotgun (WGS) entry which is preliminary data.</text>
</comment>
<sequence>MSARAVPPNSKSKSASQPPSNVQDKLAFHPAVVRVLPLIRRRDYHAAAKQLRSAGRDLSIRNTLGVCLLRIGLADEALQVFRQFVLTPGNLGERGDVSDAQKRNFATALLLSGSPSGAIDVLREIKSADQRQADQIRRSIRQWEKSLSWLRWIDWKLNRIEPPNCRVQVDFVPGEFDTGVEGDAAAEPEVTIEQDMEMTSQAVSA</sequence>
<name>A0ABT7PJ34_9BACT</name>
<feature type="compositionally biased region" description="Polar residues" evidence="1">
    <location>
        <begin position="9"/>
        <end position="23"/>
    </location>
</feature>
<evidence type="ECO:0000313" key="3">
    <source>
        <dbReference type="Proteomes" id="UP001239462"/>
    </source>
</evidence>
<dbReference type="RefSeq" id="WP_149497013.1">
    <property type="nucleotide sequence ID" value="NZ_JASZZN010000009.1"/>
</dbReference>
<feature type="region of interest" description="Disordered" evidence="1">
    <location>
        <begin position="1"/>
        <end position="23"/>
    </location>
</feature>
<accession>A0ABT7PJ34</accession>